<comment type="caution">
    <text evidence="2">The sequence shown here is derived from an EMBL/GenBank/DDBJ whole genome shotgun (WGS) entry which is preliminary data.</text>
</comment>
<dbReference type="PANTHER" id="PTHR42928:SF5">
    <property type="entry name" value="BLR1237 PROTEIN"/>
    <property type="match status" value="1"/>
</dbReference>
<protein>
    <submittedName>
        <fullName evidence="2">Tripartite tricarboxylate transporter substrate binding protein</fullName>
    </submittedName>
</protein>
<dbReference type="AlphaFoldDB" id="A0A845BLI4"/>
<proteinExistence type="inferred from homology"/>
<accession>A0A845BLI4</accession>
<evidence type="ECO:0000313" key="2">
    <source>
        <dbReference type="EMBL" id="MXP64269.1"/>
    </source>
</evidence>
<dbReference type="InterPro" id="IPR005064">
    <property type="entry name" value="BUG"/>
</dbReference>
<dbReference type="EMBL" id="SNVJ01000010">
    <property type="protein sequence ID" value="MXP64269.1"/>
    <property type="molecule type" value="Genomic_DNA"/>
</dbReference>
<evidence type="ECO:0000256" key="1">
    <source>
        <dbReference type="ARBA" id="ARBA00006987"/>
    </source>
</evidence>
<dbReference type="Proteomes" id="UP000460715">
    <property type="component" value="Unassembled WGS sequence"/>
</dbReference>
<gene>
    <name evidence="2" type="ORF">E0493_13035</name>
</gene>
<name>A0A845BLI4_9PROT</name>
<reference evidence="2 3" key="1">
    <citation type="submission" date="2019-03" db="EMBL/GenBank/DDBJ databases">
        <title>Roseomonas sp. a novel Roseomonas species isolated from Sea whip Gorgonian.</title>
        <authorList>
            <person name="Li F."/>
            <person name="Pan X."/>
            <person name="Huang S."/>
            <person name="Li Z."/>
            <person name="Meng B."/>
        </authorList>
    </citation>
    <scope>NUCLEOTIDE SEQUENCE [LARGE SCALE GENOMIC DNA]</scope>
    <source>
        <strain evidence="2 3">M0104</strain>
    </source>
</reference>
<dbReference type="PANTHER" id="PTHR42928">
    <property type="entry name" value="TRICARBOXYLATE-BINDING PROTEIN"/>
    <property type="match status" value="1"/>
</dbReference>
<sequence length="402" mass="43641">MACPFLCLSCQHNKMFLPKGSPCSLRRAFLIARSARSSALDIYSWQVESCLASKRNNRPAMHRDGQRGGKAMAIRRRHVLTVAAAGLSAPLLARAQTPAWDGPRRIQFVVPFNAGGSADTMARGLAQYMPEELGGASISVVNRPGASGAAGAAWFTQQRDDGSAFLVMQCIPFLANAILRFDAPIKWDQFSILNIQWNDYAVLVVPKDSPYKTLPELVAAVKEKPGTISSAVMAGSGAYIQHFILLDKLGLPRDALRYVTYDGGAPVRTAVAGGHVNMTIVAAKSTLGVQDRVRALAVVDDEPSSDWPAPPINQALQDAFGFTMPLVSNYAVSLIAQSSFSRKHPELQKQFLEAYQRTLRRADYQEAAAKAGIPTQWYGPERSTKVANEAFETLATYAPKQG</sequence>
<organism evidence="2 3">
    <name type="scientific">Teichococcus coralli</name>
    <dbReference type="NCBI Taxonomy" id="2545983"/>
    <lineage>
        <taxon>Bacteria</taxon>
        <taxon>Pseudomonadati</taxon>
        <taxon>Pseudomonadota</taxon>
        <taxon>Alphaproteobacteria</taxon>
        <taxon>Acetobacterales</taxon>
        <taxon>Roseomonadaceae</taxon>
        <taxon>Roseomonas</taxon>
    </lineage>
</organism>
<keyword evidence="3" id="KW-1185">Reference proteome</keyword>
<dbReference type="InterPro" id="IPR042100">
    <property type="entry name" value="Bug_dom1"/>
</dbReference>
<dbReference type="Pfam" id="PF03401">
    <property type="entry name" value="TctC"/>
    <property type="match status" value="1"/>
</dbReference>
<dbReference type="Gene3D" id="3.40.190.150">
    <property type="entry name" value="Bordetella uptake gene, domain 1"/>
    <property type="match status" value="1"/>
</dbReference>
<dbReference type="Gene3D" id="3.40.190.10">
    <property type="entry name" value="Periplasmic binding protein-like II"/>
    <property type="match status" value="1"/>
</dbReference>
<evidence type="ECO:0000313" key="3">
    <source>
        <dbReference type="Proteomes" id="UP000460715"/>
    </source>
</evidence>
<comment type="similarity">
    <text evidence="1">Belongs to the UPF0065 (bug) family.</text>
</comment>
<dbReference type="SUPFAM" id="SSF53850">
    <property type="entry name" value="Periplasmic binding protein-like II"/>
    <property type="match status" value="1"/>
</dbReference>